<dbReference type="SMART" id="SM00382">
    <property type="entry name" value="AAA"/>
    <property type="match status" value="1"/>
</dbReference>
<dbReference type="InterPro" id="IPR017871">
    <property type="entry name" value="ABC_transporter-like_CS"/>
</dbReference>
<name>A0ABT0M024_9RHOB</name>
<dbReference type="PROSITE" id="PS00211">
    <property type="entry name" value="ABC_TRANSPORTER_1"/>
    <property type="match status" value="1"/>
</dbReference>
<keyword evidence="3" id="KW-0067">ATP-binding</keyword>
<protein>
    <submittedName>
        <fullName evidence="5">Fe-S cluster assembly ATPase SufC</fullName>
    </submittedName>
</protein>
<dbReference type="RefSeq" id="WP_249057270.1">
    <property type="nucleotide sequence ID" value="NZ_JALZWP010000004.1"/>
</dbReference>
<dbReference type="PANTHER" id="PTHR43204:SF1">
    <property type="entry name" value="ABC TRANSPORTER I FAMILY MEMBER 6, CHLOROPLASTIC"/>
    <property type="match status" value="1"/>
</dbReference>
<reference evidence="5 6" key="1">
    <citation type="submission" date="2022-05" db="EMBL/GenBank/DDBJ databases">
        <title>Seasonal and diel survey of microbial diversity of the Tyrrhenian coast.</title>
        <authorList>
            <person name="Gattoni G."/>
            <person name="Corral P."/>
        </authorList>
    </citation>
    <scope>NUCLEOTIDE SEQUENCE [LARGE SCALE GENOMIC DNA]</scope>
    <source>
        <strain evidence="5 6">V10</strain>
    </source>
</reference>
<sequence length="253" mass="27486">MLKIENLHAELEDDSEVKILKGLSLTINPGEVHAIMGPNGSGKSTLSYVLSGRDGYEVTEGSATLEGADLLDMDPEERAAAGLFLAFQYPVEIPGVGNMTFLRTAVNAQRKARGEEELSAGEFLKIIRAKAKDLQIDADMLKRPVNVGFSGGEKKRNEILQMAMLEPKMCILDETDSGLDVDAMKLVSDGVNALRDAGRSFLVITHYQRLLDHIKPDVVHIMSEGRIIKTGGPELALEVEHNGYADLLAEANA</sequence>
<dbReference type="InterPro" id="IPR010230">
    <property type="entry name" value="FeS-cluster_ATPase_SufC"/>
</dbReference>
<dbReference type="EMBL" id="JALZWP010000004">
    <property type="protein sequence ID" value="MCL1628216.1"/>
    <property type="molecule type" value="Genomic_DNA"/>
</dbReference>
<dbReference type="PANTHER" id="PTHR43204">
    <property type="entry name" value="ABC TRANSPORTER I FAMILY MEMBER 6, CHLOROPLASTIC"/>
    <property type="match status" value="1"/>
</dbReference>
<evidence type="ECO:0000313" key="6">
    <source>
        <dbReference type="Proteomes" id="UP001202550"/>
    </source>
</evidence>
<evidence type="ECO:0000259" key="4">
    <source>
        <dbReference type="PROSITE" id="PS50893"/>
    </source>
</evidence>
<evidence type="ECO:0000313" key="5">
    <source>
        <dbReference type="EMBL" id="MCL1628216.1"/>
    </source>
</evidence>
<comment type="caution">
    <text evidence="5">The sequence shown here is derived from an EMBL/GenBank/DDBJ whole genome shotgun (WGS) entry which is preliminary data.</text>
</comment>
<dbReference type="Proteomes" id="UP001202550">
    <property type="component" value="Unassembled WGS sequence"/>
</dbReference>
<dbReference type="SUPFAM" id="SSF52540">
    <property type="entry name" value="P-loop containing nucleoside triphosphate hydrolases"/>
    <property type="match status" value="1"/>
</dbReference>
<dbReference type="InterPro" id="IPR027417">
    <property type="entry name" value="P-loop_NTPase"/>
</dbReference>
<dbReference type="InterPro" id="IPR003593">
    <property type="entry name" value="AAA+_ATPase"/>
</dbReference>
<accession>A0ABT0M024</accession>
<dbReference type="Gene3D" id="3.40.50.300">
    <property type="entry name" value="P-loop containing nucleotide triphosphate hydrolases"/>
    <property type="match status" value="1"/>
</dbReference>
<evidence type="ECO:0000256" key="3">
    <source>
        <dbReference type="ARBA" id="ARBA00022840"/>
    </source>
</evidence>
<feature type="domain" description="ABC transporter" evidence="4">
    <location>
        <begin position="2"/>
        <end position="249"/>
    </location>
</feature>
<dbReference type="Pfam" id="PF00005">
    <property type="entry name" value="ABC_tran"/>
    <property type="match status" value="1"/>
</dbReference>
<proteinExistence type="inferred from homology"/>
<organism evidence="5 6">
    <name type="scientific">Roseinatronobacter domitianus</name>
    <dbReference type="NCBI Taxonomy" id="2940293"/>
    <lineage>
        <taxon>Bacteria</taxon>
        <taxon>Pseudomonadati</taxon>
        <taxon>Pseudomonadota</taxon>
        <taxon>Alphaproteobacteria</taxon>
        <taxon>Rhodobacterales</taxon>
        <taxon>Paracoccaceae</taxon>
        <taxon>Roseinatronobacter</taxon>
    </lineage>
</organism>
<keyword evidence="6" id="KW-1185">Reference proteome</keyword>
<dbReference type="NCBIfam" id="TIGR01978">
    <property type="entry name" value="sufC"/>
    <property type="match status" value="1"/>
</dbReference>
<evidence type="ECO:0000256" key="1">
    <source>
        <dbReference type="ARBA" id="ARBA00006216"/>
    </source>
</evidence>
<dbReference type="InterPro" id="IPR003439">
    <property type="entry name" value="ABC_transporter-like_ATP-bd"/>
</dbReference>
<dbReference type="PROSITE" id="PS50893">
    <property type="entry name" value="ABC_TRANSPORTER_2"/>
    <property type="match status" value="1"/>
</dbReference>
<gene>
    <name evidence="5" type="primary">sufC</name>
    <name evidence="5" type="ORF">M3N55_05690</name>
</gene>
<comment type="similarity">
    <text evidence="1">Belongs to the ABC transporter superfamily. Ycf16 family.</text>
</comment>
<evidence type="ECO:0000256" key="2">
    <source>
        <dbReference type="ARBA" id="ARBA00022741"/>
    </source>
</evidence>
<dbReference type="CDD" id="cd03217">
    <property type="entry name" value="ABC_FeS_Assembly"/>
    <property type="match status" value="1"/>
</dbReference>
<keyword evidence="2" id="KW-0547">Nucleotide-binding</keyword>